<name>A0A7S0D565_MICPS</name>
<organism evidence="3">
    <name type="scientific">Micromonas pusilla</name>
    <name type="common">Picoplanktonic green alga</name>
    <name type="synonym">Chromulina pusilla</name>
    <dbReference type="NCBI Taxonomy" id="38833"/>
    <lineage>
        <taxon>Eukaryota</taxon>
        <taxon>Viridiplantae</taxon>
        <taxon>Chlorophyta</taxon>
        <taxon>Mamiellophyceae</taxon>
        <taxon>Mamiellales</taxon>
        <taxon>Mamiellaceae</taxon>
        <taxon>Micromonas</taxon>
    </lineage>
</organism>
<dbReference type="Pfam" id="PF00850">
    <property type="entry name" value="Hist_deacetyl"/>
    <property type="match status" value="1"/>
</dbReference>
<sequence length="389" mass="42511">MSALVSRAAAAAARRHWGARDGLSGFRGSHSRIAESPTRCLVENDARGAFCFRRSVSTSGTHMHFTSGDDDESCARERPGDKGLPIVYHPAYSKPVLPEGHRFPMPVFREIYKRLIRDGVAVPGRNLYQPARMPSMEELLLAHDREYVDRFRHGALDEKATRKIGLPWSEALVERTLAEVAGTILAADLALAAGLAVSCAGGTHHAHRDHGSGYCIFNDLAIAAKRVVARKAVDRVLIVDLDVHQGDGTARILEHDDSVFTLSVHCAENFPVAKAISDRDVALPRGTGDEVYLKTVEAALRETMQDFKPNLVLYDAGVDVHEADALGGLRLTDEGLIRREALVLDVCVGGGVPVAAFVGGGYDDNMEELVRRHCILHHVAREIYESNKM</sequence>
<dbReference type="PANTHER" id="PTHR10625">
    <property type="entry name" value="HISTONE DEACETYLASE HDAC1-RELATED"/>
    <property type="match status" value="1"/>
</dbReference>
<dbReference type="GO" id="GO:0040029">
    <property type="term" value="P:epigenetic regulation of gene expression"/>
    <property type="evidence" value="ECO:0007669"/>
    <property type="project" value="TreeGrafter"/>
</dbReference>
<feature type="domain" description="Histone deacetylase" evidence="2">
    <location>
        <begin position="109"/>
        <end position="368"/>
    </location>
</feature>
<reference evidence="3" key="1">
    <citation type="submission" date="2021-01" db="EMBL/GenBank/DDBJ databases">
        <authorList>
            <person name="Corre E."/>
            <person name="Pelletier E."/>
            <person name="Niang G."/>
            <person name="Scheremetjew M."/>
            <person name="Finn R."/>
            <person name="Kale V."/>
            <person name="Holt S."/>
            <person name="Cochrane G."/>
            <person name="Meng A."/>
            <person name="Brown T."/>
            <person name="Cohen L."/>
        </authorList>
    </citation>
    <scope>NUCLEOTIDE SEQUENCE</scope>
    <source>
        <strain evidence="3">CCAC1681</strain>
    </source>
</reference>
<dbReference type="CDD" id="cd09993">
    <property type="entry name" value="HDAC_classIV"/>
    <property type="match status" value="1"/>
</dbReference>
<dbReference type="InterPro" id="IPR023696">
    <property type="entry name" value="Ureohydrolase_dom_sf"/>
</dbReference>
<dbReference type="PANTHER" id="PTHR10625:SF32">
    <property type="entry name" value="HISTONE DEACETYLASE"/>
    <property type="match status" value="1"/>
</dbReference>
<dbReference type="GO" id="GO:0016787">
    <property type="term" value="F:hydrolase activity"/>
    <property type="evidence" value="ECO:0007669"/>
    <property type="project" value="UniProtKB-KW"/>
</dbReference>
<dbReference type="InterPro" id="IPR037138">
    <property type="entry name" value="His_deacetylse_dom_sf"/>
</dbReference>
<dbReference type="EMBL" id="HBEN01009605">
    <property type="protein sequence ID" value="CAD8443519.1"/>
    <property type="molecule type" value="Transcribed_RNA"/>
</dbReference>
<proteinExistence type="predicted"/>
<dbReference type="GO" id="GO:0004407">
    <property type="term" value="F:histone deacetylase activity"/>
    <property type="evidence" value="ECO:0007669"/>
    <property type="project" value="InterPro"/>
</dbReference>
<dbReference type="InterPro" id="IPR000286">
    <property type="entry name" value="HDACs"/>
</dbReference>
<dbReference type="AlphaFoldDB" id="A0A7S0D565"/>
<dbReference type="Gene3D" id="3.40.800.20">
    <property type="entry name" value="Histone deacetylase domain"/>
    <property type="match status" value="1"/>
</dbReference>
<evidence type="ECO:0000256" key="1">
    <source>
        <dbReference type="ARBA" id="ARBA00022801"/>
    </source>
</evidence>
<protein>
    <recommendedName>
        <fullName evidence="2">Histone deacetylase domain-containing protein</fullName>
    </recommendedName>
</protein>
<dbReference type="SUPFAM" id="SSF52768">
    <property type="entry name" value="Arginase/deacetylase"/>
    <property type="match status" value="1"/>
</dbReference>
<evidence type="ECO:0000313" key="3">
    <source>
        <dbReference type="EMBL" id="CAD8443519.1"/>
    </source>
</evidence>
<dbReference type="InterPro" id="IPR023801">
    <property type="entry name" value="His_deacetylse_dom"/>
</dbReference>
<evidence type="ECO:0000259" key="2">
    <source>
        <dbReference type="Pfam" id="PF00850"/>
    </source>
</evidence>
<dbReference type="InterPro" id="IPR044150">
    <property type="entry name" value="HDAC_classIV"/>
</dbReference>
<keyword evidence="1" id="KW-0378">Hydrolase</keyword>
<gene>
    <name evidence="3" type="ORF">MSP1401_LOCUS7961</name>
</gene>
<dbReference type="PRINTS" id="PR01270">
    <property type="entry name" value="HDASUPER"/>
</dbReference>
<accession>A0A7S0D565</accession>